<gene>
    <name evidence="8" type="ORF">SMSP2_00128</name>
</gene>
<reference evidence="9" key="1">
    <citation type="submission" date="2017-02" db="EMBL/GenBank/DDBJ databases">
        <title>Comparative genomics and description of representatives of a novel lineage of planctomycetes thriving in anoxic sediments.</title>
        <authorList>
            <person name="Spring S."/>
            <person name="Bunk B."/>
            <person name="Sproer C."/>
        </authorList>
    </citation>
    <scope>NUCLEOTIDE SEQUENCE [LARGE SCALE GENOMIC DNA]</scope>
    <source>
        <strain evidence="9">SM-Chi-D1</strain>
    </source>
</reference>
<feature type="transmembrane region" description="Helical" evidence="6">
    <location>
        <begin position="42"/>
        <end position="61"/>
    </location>
</feature>
<dbReference type="GO" id="GO:0006865">
    <property type="term" value="P:amino acid transport"/>
    <property type="evidence" value="ECO:0007669"/>
    <property type="project" value="InterPro"/>
</dbReference>
<feature type="signal peptide" evidence="7">
    <location>
        <begin position="1"/>
        <end position="26"/>
    </location>
</feature>
<dbReference type="AlphaFoldDB" id="A0A1Q2MAU7"/>
<dbReference type="InterPro" id="IPR001123">
    <property type="entry name" value="LeuE-type"/>
</dbReference>
<keyword evidence="5 6" id="KW-0472">Membrane</keyword>
<evidence type="ECO:0000256" key="2">
    <source>
        <dbReference type="ARBA" id="ARBA00022475"/>
    </source>
</evidence>
<evidence type="ECO:0000256" key="7">
    <source>
        <dbReference type="SAM" id="SignalP"/>
    </source>
</evidence>
<evidence type="ECO:0000256" key="3">
    <source>
        <dbReference type="ARBA" id="ARBA00022692"/>
    </source>
</evidence>
<evidence type="ECO:0000256" key="4">
    <source>
        <dbReference type="ARBA" id="ARBA00022989"/>
    </source>
</evidence>
<dbReference type="PANTHER" id="PTHR38825">
    <property type="entry name" value="LYSINE EXPORTER PROTEIN (LYSE/YGGA)"/>
    <property type="match status" value="1"/>
</dbReference>
<dbReference type="Pfam" id="PF01810">
    <property type="entry name" value="LysE"/>
    <property type="match status" value="1"/>
</dbReference>
<evidence type="ECO:0000313" key="9">
    <source>
        <dbReference type="Proteomes" id="UP000188181"/>
    </source>
</evidence>
<feature type="transmembrane region" description="Helical" evidence="6">
    <location>
        <begin position="110"/>
        <end position="134"/>
    </location>
</feature>
<keyword evidence="9" id="KW-1185">Reference proteome</keyword>
<comment type="subcellular location">
    <subcellularLocation>
        <location evidence="1">Cell membrane</location>
        <topology evidence="1">Multi-pass membrane protein</topology>
    </subcellularLocation>
</comment>
<sequence length="210" mass="22346" precursor="true">MNILLFLASSFAISCSGAMSPGPVTAAAISHGMKSRHSGLMIALGHAVVEFPLILLLTAGLDTLVKTDIARTVTGLLGGAILLYMAWGLLSDIRKGVHAEKAENPGRSPFITGIFLSISNPYFLLWWATIGLGLTTRAIGFGYWLLPVFALVHWLADLIWLELVTFTTNKGAAIAGRKGMTAALAVCAVMLAGFGLYFVIDTVSFLIYGQ</sequence>
<dbReference type="STRING" id="1851148.SMSP2_00128"/>
<dbReference type="GO" id="GO:0005886">
    <property type="term" value="C:plasma membrane"/>
    <property type="evidence" value="ECO:0007669"/>
    <property type="project" value="UniProtKB-SubCell"/>
</dbReference>
<keyword evidence="2" id="KW-1003">Cell membrane</keyword>
<dbReference type="PANTHER" id="PTHR38825:SF1">
    <property type="entry name" value="TRANSPORTER, LYSE FAMILY"/>
    <property type="match status" value="1"/>
</dbReference>
<evidence type="ECO:0000256" key="5">
    <source>
        <dbReference type="ARBA" id="ARBA00023136"/>
    </source>
</evidence>
<protein>
    <submittedName>
        <fullName evidence="8">Leucine export protein LeuE</fullName>
    </submittedName>
</protein>
<evidence type="ECO:0000256" key="6">
    <source>
        <dbReference type="SAM" id="Phobius"/>
    </source>
</evidence>
<name>A0A1Q2MAU7_9BACT</name>
<dbReference type="KEGG" id="pbas:SMSP2_00128"/>
<dbReference type="Proteomes" id="UP000188181">
    <property type="component" value="Chromosome"/>
</dbReference>
<keyword evidence="7" id="KW-0732">Signal</keyword>
<dbReference type="EMBL" id="CP019646">
    <property type="protein sequence ID" value="AQQ69794.1"/>
    <property type="molecule type" value="Genomic_DNA"/>
</dbReference>
<dbReference type="RefSeq" id="WP_146682102.1">
    <property type="nucleotide sequence ID" value="NZ_CP019646.1"/>
</dbReference>
<organism evidence="8 9">
    <name type="scientific">Limihaloglobus sulfuriphilus</name>
    <dbReference type="NCBI Taxonomy" id="1851148"/>
    <lineage>
        <taxon>Bacteria</taxon>
        <taxon>Pseudomonadati</taxon>
        <taxon>Planctomycetota</taxon>
        <taxon>Phycisphaerae</taxon>
        <taxon>Sedimentisphaerales</taxon>
        <taxon>Sedimentisphaeraceae</taxon>
        <taxon>Limihaloglobus</taxon>
    </lineage>
</organism>
<feature type="transmembrane region" description="Helical" evidence="6">
    <location>
        <begin position="73"/>
        <end position="90"/>
    </location>
</feature>
<evidence type="ECO:0000313" key="8">
    <source>
        <dbReference type="EMBL" id="AQQ69794.1"/>
    </source>
</evidence>
<keyword evidence="4 6" id="KW-1133">Transmembrane helix</keyword>
<feature type="transmembrane region" description="Helical" evidence="6">
    <location>
        <begin position="181"/>
        <end position="208"/>
    </location>
</feature>
<feature type="chain" id="PRO_5012681850" evidence="7">
    <location>
        <begin position="27"/>
        <end position="210"/>
    </location>
</feature>
<dbReference type="OrthoDB" id="9784202at2"/>
<proteinExistence type="predicted"/>
<accession>A0A1Q2MAU7</accession>
<feature type="transmembrane region" description="Helical" evidence="6">
    <location>
        <begin position="141"/>
        <end position="161"/>
    </location>
</feature>
<keyword evidence="3 6" id="KW-0812">Transmembrane</keyword>
<evidence type="ECO:0000256" key="1">
    <source>
        <dbReference type="ARBA" id="ARBA00004651"/>
    </source>
</evidence>